<name>A0AAW6TA01_9MICO</name>
<keyword evidence="1" id="KW-0472">Membrane</keyword>
<dbReference type="AlphaFoldDB" id="A0AAW6TA01"/>
<reference evidence="2 3" key="1">
    <citation type="submission" date="2023-04" db="EMBL/GenBank/DDBJ databases">
        <title>Klugiella caeni sp. nov. isolated from the sludge of biochemical tank.</title>
        <authorList>
            <person name="Geng K."/>
        </authorList>
    </citation>
    <scope>NUCLEOTIDE SEQUENCE [LARGE SCALE GENOMIC DNA]</scope>
    <source>
        <strain evidence="2 3">YN-L-19</strain>
    </source>
</reference>
<organism evidence="2 3">
    <name type="scientific">Ruicaihuangia caeni</name>
    <dbReference type="NCBI Taxonomy" id="3042517"/>
    <lineage>
        <taxon>Bacteria</taxon>
        <taxon>Bacillati</taxon>
        <taxon>Actinomycetota</taxon>
        <taxon>Actinomycetes</taxon>
        <taxon>Micrococcales</taxon>
        <taxon>Microbacteriaceae</taxon>
        <taxon>Ruicaihuangia</taxon>
    </lineage>
</organism>
<dbReference type="RefSeq" id="WP_281488944.1">
    <property type="nucleotide sequence ID" value="NZ_JASATX010000003.1"/>
</dbReference>
<feature type="transmembrane region" description="Helical" evidence="1">
    <location>
        <begin position="189"/>
        <end position="210"/>
    </location>
</feature>
<feature type="transmembrane region" description="Helical" evidence="1">
    <location>
        <begin position="35"/>
        <end position="51"/>
    </location>
</feature>
<keyword evidence="3" id="KW-1185">Reference proteome</keyword>
<accession>A0AAW6TA01</accession>
<evidence type="ECO:0008006" key="4">
    <source>
        <dbReference type="Google" id="ProtNLM"/>
    </source>
</evidence>
<proteinExistence type="predicted"/>
<comment type="caution">
    <text evidence="2">The sequence shown here is derived from an EMBL/GenBank/DDBJ whole genome shotgun (WGS) entry which is preliminary data.</text>
</comment>
<protein>
    <recommendedName>
        <fullName evidence="4">DUF2157 domain-containing protein</fullName>
    </recommendedName>
</protein>
<dbReference type="Proteomes" id="UP001321506">
    <property type="component" value="Unassembled WGS sequence"/>
</dbReference>
<gene>
    <name evidence="2" type="ORF">QF206_09345</name>
</gene>
<feature type="transmembrane region" description="Helical" evidence="1">
    <location>
        <begin position="135"/>
        <end position="156"/>
    </location>
</feature>
<feature type="transmembrane region" description="Helical" evidence="1">
    <location>
        <begin position="58"/>
        <end position="76"/>
    </location>
</feature>
<keyword evidence="1" id="KW-1133">Transmembrane helix</keyword>
<evidence type="ECO:0000313" key="2">
    <source>
        <dbReference type="EMBL" id="MDI2099163.1"/>
    </source>
</evidence>
<evidence type="ECO:0000313" key="3">
    <source>
        <dbReference type="Proteomes" id="UP001321506"/>
    </source>
</evidence>
<feature type="transmembrane region" description="Helical" evidence="1">
    <location>
        <begin position="82"/>
        <end position="103"/>
    </location>
</feature>
<feature type="transmembrane region" description="Helical" evidence="1">
    <location>
        <begin position="163"/>
        <end position="183"/>
    </location>
</feature>
<keyword evidence="1" id="KW-0812">Transmembrane</keyword>
<dbReference type="EMBL" id="JASATX010000003">
    <property type="protein sequence ID" value="MDI2099163.1"/>
    <property type="molecule type" value="Genomic_DNA"/>
</dbReference>
<evidence type="ECO:0000256" key="1">
    <source>
        <dbReference type="SAM" id="Phobius"/>
    </source>
</evidence>
<feature type="transmembrane region" description="Helical" evidence="1">
    <location>
        <begin position="110"/>
        <end position="129"/>
    </location>
</feature>
<sequence length="230" mass="24513">MSRRPLQIYFGALVLLAGVVLLLEASAVLDGPRVLWAILLAAASGGFWYLFAVERREWWAAIPGAALAGAAVVTVMELDPVYWGQWTEVPFLGALAIGFFAIYLRDTGRWWALIPGGALLTLSVVTAAADASAGPVTAAILLFGLSLTFVLVATLPGGASRRWWAWIPAGVLAVVAVVVLLNVAEWFVVLNYLWPALVIGAGVFLIGRAVRRSQPGRRDGGRNSSPPEHA</sequence>